<evidence type="ECO:0000256" key="4">
    <source>
        <dbReference type="SAM" id="Phobius"/>
    </source>
</evidence>
<comment type="similarity">
    <text evidence="1">Belongs to the membrane fusion protein (MFP) (TC 8.A.1) family.</text>
</comment>
<comment type="caution">
    <text evidence="9">The sequence shown here is derived from an EMBL/GenBank/DDBJ whole genome shotgun (WGS) entry which is preliminary data.</text>
</comment>
<dbReference type="Pfam" id="PF25973">
    <property type="entry name" value="BSH_CzcB"/>
    <property type="match status" value="1"/>
</dbReference>
<dbReference type="InterPro" id="IPR058792">
    <property type="entry name" value="Beta-barrel_RND_2"/>
</dbReference>
<keyword evidence="4" id="KW-1133">Transmembrane helix</keyword>
<dbReference type="PANTHER" id="PTHR30097">
    <property type="entry name" value="CATION EFFLUX SYSTEM PROTEIN CUSB"/>
    <property type="match status" value="1"/>
</dbReference>
<keyword evidence="2" id="KW-0813">Transport</keyword>
<dbReference type="SUPFAM" id="SSF111369">
    <property type="entry name" value="HlyD-like secretion proteins"/>
    <property type="match status" value="1"/>
</dbReference>
<dbReference type="GO" id="GO:0016020">
    <property type="term" value="C:membrane"/>
    <property type="evidence" value="ECO:0007669"/>
    <property type="project" value="InterPro"/>
</dbReference>
<evidence type="ECO:0000259" key="6">
    <source>
        <dbReference type="Pfam" id="PF25954"/>
    </source>
</evidence>
<accession>A0A8J7P9Z5</accession>
<dbReference type="Gene3D" id="2.40.50.100">
    <property type="match status" value="1"/>
</dbReference>
<dbReference type="Pfam" id="PF25975">
    <property type="entry name" value="CzcB_C"/>
    <property type="match status" value="1"/>
</dbReference>
<evidence type="ECO:0000313" key="9">
    <source>
        <dbReference type="EMBL" id="MBN8660307.1"/>
    </source>
</evidence>
<organism evidence="9 10">
    <name type="scientific">Candidatus Obscuribacter phosphatis</name>
    <dbReference type="NCBI Taxonomy" id="1906157"/>
    <lineage>
        <taxon>Bacteria</taxon>
        <taxon>Bacillati</taxon>
        <taxon>Candidatus Melainabacteria</taxon>
        <taxon>Candidatus Obscuribacterales</taxon>
        <taxon>Candidatus Obscuribacteraceae</taxon>
        <taxon>Candidatus Obscuribacter</taxon>
    </lineage>
</organism>
<keyword evidence="3" id="KW-0175">Coiled coil</keyword>
<dbReference type="InterPro" id="IPR058648">
    <property type="entry name" value="HH_CzcB-like"/>
</dbReference>
<protein>
    <submittedName>
        <fullName evidence="9">Efflux RND transporter periplasmic adaptor subunit</fullName>
    </submittedName>
</protein>
<dbReference type="InterPro" id="IPR058649">
    <property type="entry name" value="CzcB_C"/>
</dbReference>
<dbReference type="AlphaFoldDB" id="A0A8J7P9Z5"/>
<evidence type="ECO:0000259" key="5">
    <source>
        <dbReference type="Pfam" id="PF25893"/>
    </source>
</evidence>
<feature type="domain" description="CusB-like beta-barrel" evidence="6">
    <location>
        <begin position="291"/>
        <end position="363"/>
    </location>
</feature>
<dbReference type="Pfam" id="PF25893">
    <property type="entry name" value="HH_CzcB"/>
    <property type="match status" value="1"/>
</dbReference>
<keyword evidence="4" id="KW-0472">Membrane</keyword>
<dbReference type="Pfam" id="PF25954">
    <property type="entry name" value="Beta-barrel_RND_2"/>
    <property type="match status" value="1"/>
</dbReference>
<reference evidence="9" key="1">
    <citation type="submission" date="2021-02" db="EMBL/GenBank/DDBJ databases">
        <title>Genome-Resolved Metagenomics of a Microbial Community Performing Photosynthetic Biological Nutrient Removal.</title>
        <authorList>
            <person name="Mcdaniel E.A."/>
        </authorList>
    </citation>
    <scope>NUCLEOTIDE SEQUENCE</scope>
    <source>
        <strain evidence="9">UWPOB_OBS1</strain>
    </source>
</reference>
<dbReference type="GO" id="GO:0030313">
    <property type="term" value="C:cell envelope"/>
    <property type="evidence" value="ECO:0007669"/>
    <property type="project" value="TreeGrafter"/>
</dbReference>
<evidence type="ECO:0000259" key="8">
    <source>
        <dbReference type="Pfam" id="PF25975"/>
    </source>
</evidence>
<dbReference type="InterPro" id="IPR051909">
    <property type="entry name" value="MFP_Cation_Efflux"/>
</dbReference>
<evidence type="ECO:0000256" key="1">
    <source>
        <dbReference type="ARBA" id="ARBA00009477"/>
    </source>
</evidence>
<keyword evidence="4" id="KW-0812">Transmembrane</keyword>
<evidence type="ECO:0000313" key="10">
    <source>
        <dbReference type="Proteomes" id="UP000664277"/>
    </source>
</evidence>
<dbReference type="NCBIfam" id="TIGR01730">
    <property type="entry name" value="RND_mfp"/>
    <property type="match status" value="1"/>
</dbReference>
<dbReference type="PANTHER" id="PTHR30097:SF4">
    <property type="entry name" value="SLR6042 PROTEIN"/>
    <property type="match status" value="1"/>
</dbReference>
<dbReference type="Gene3D" id="2.40.30.170">
    <property type="match status" value="1"/>
</dbReference>
<dbReference type="InterPro" id="IPR058647">
    <property type="entry name" value="BSH_CzcB-like"/>
</dbReference>
<feature type="coiled-coil region" evidence="3">
    <location>
        <begin position="190"/>
        <end position="221"/>
    </location>
</feature>
<evidence type="ECO:0000259" key="7">
    <source>
        <dbReference type="Pfam" id="PF25973"/>
    </source>
</evidence>
<dbReference type="GO" id="GO:0022857">
    <property type="term" value="F:transmembrane transporter activity"/>
    <property type="evidence" value="ECO:0007669"/>
    <property type="project" value="InterPro"/>
</dbReference>
<dbReference type="GO" id="GO:0015679">
    <property type="term" value="P:plasma membrane copper ion transport"/>
    <property type="evidence" value="ECO:0007669"/>
    <property type="project" value="TreeGrafter"/>
</dbReference>
<evidence type="ECO:0000256" key="2">
    <source>
        <dbReference type="ARBA" id="ARBA00022448"/>
    </source>
</evidence>
<evidence type="ECO:0000256" key="3">
    <source>
        <dbReference type="SAM" id="Coils"/>
    </source>
</evidence>
<feature type="domain" description="CzcB-like barrel-sandwich hybrid" evidence="7">
    <location>
        <begin position="96"/>
        <end position="287"/>
    </location>
</feature>
<feature type="transmembrane region" description="Helical" evidence="4">
    <location>
        <begin position="476"/>
        <end position="497"/>
    </location>
</feature>
<feature type="domain" description="CzcB-like C-terminal circularly permuted SH3-like" evidence="8">
    <location>
        <begin position="378"/>
        <end position="434"/>
    </location>
</feature>
<gene>
    <name evidence="9" type="ORF">J0M35_08105</name>
</gene>
<feature type="domain" description="CzcB-like alpha-helical hairpin" evidence="5">
    <location>
        <begin position="163"/>
        <end position="212"/>
    </location>
</feature>
<dbReference type="Proteomes" id="UP000664277">
    <property type="component" value="Unassembled WGS sequence"/>
</dbReference>
<dbReference type="GO" id="GO:0060003">
    <property type="term" value="P:copper ion export"/>
    <property type="evidence" value="ECO:0007669"/>
    <property type="project" value="TreeGrafter"/>
</dbReference>
<dbReference type="InterPro" id="IPR006143">
    <property type="entry name" value="RND_pump_MFP"/>
</dbReference>
<name>A0A8J7P9Z5_9BACT</name>
<sequence>MRQCFPFFGLVQSRLSFSFCLAWVFLLAVPPLLFAHSGEGEAFLEESAVLQPAEVSADDQSIRALEIRTAVAKKALLKDALNATGEVQADETQAFSVTSTVGGVVKSVLAKQGDLVGRGQILAVVYSMDVASNLTQLINDRARLDAEIAKVRSQYEGDIKLQTKQVQLAKFTFEREESLLQEGISARKSYQEAKNAFDSAVVRLETLTQRLAQDVALLERQRAVIIETAKGQLSIMGIDEGAVDDALRSGKVTSDLAIRSPVSGYVVKRNISLGERIEPSRTVYSIVNLSPIWVMVDIYQEQIPKVKVGQSVVLETPSKDRIAGKISSVGSVVDETTKTMHVRIVAENKSGVLRPGMFVTAQIMLGDVSIGAQSAFLVPEAAVVCYKDRSYIYVFHAQEGHFEPLAVRLGAKAAGQVEVLSGLQQGESVVVSGASQLLAQSILKPEAGKQHKGEKHEAHQLHEELETPANNPRAEMVIGFALGFIFAIVALVASVFFRKIQRKA</sequence>
<dbReference type="EMBL" id="JAFLCK010000009">
    <property type="protein sequence ID" value="MBN8660307.1"/>
    <property type="molecule type" value="Genomic_DNA"/>
</dbReference>
<dbReference type="FunFam" id="2.40.30.170:FF:000010">
    <property type="entry name" value="Efflux RND transporter periplasmic adaptor subunit"/>
    <property type="match status" value="1"/>
</dbReference>
<dbReference type="Gene3D" id="2.40.420.20">
    <property type="match status" value="1"/>
</dbReference>
<proteinExistence type="inferred from homology"/>